<dbReference type="PANTHER" id="PTHR30411:SF0">
    <property type="entry name" value="CYS-TRNA(PRO)_CYS-TRNA(CYS) DEACYLASE YBAK"/>
    <property type="match status" value="1"/>
</dbReference>
<dbReference type="PANTHER" id="PTHR30411">
    <property type="entry name" value="CYTOPLASMIC PROTEIN"/>
    <property type="match status" value="1"/>
</dbReference>
<comment type="caution">
    <text evidence="6">The sequence shown here is derived from an EMBL/GenBank/DDBJ whole genome shotgun (WGS) entry which is preliminary data.</text>
</comment>
<comment type="similarity">
    <text evidence="1 4">Belongs to the prolyl-tRNA editing family. YbaK/EbsC subfamily.</text>
</comment>
<dbReference type="Proteomes" id="UP001369082">
    <property type="component" value="Unassembled WGS sequence"/>
</dbReference>
<evidence type="ECO:0000256" key="2">
    <source>
        <dbReference type="ARBA" id="ARBA00022917"/>
    </source>
</evidence>
<accession>A0ABU9GPF7</accession>
<dbReference type="SUPFAM" id="SSF55826">
    <property type="entry name" value="YbaK/ProRS associated domain"/>
    <property type="match status" value="1"/>
</dbReference>
<evidence type="ECO:0000313" key="7">
    <source>
        <dbReference type="Proteomes" id="UP001369082"/>
    </source>
</evidence>
<gene>
    <name evidence="6" type="primary">ybaK</name>
    <name evidence="6" type="ORF">V6256_06220</name>
</gene>
<dbReference type="CDD" id="cd00002">
    <property type="entry name" value="YbaK_deacylase"/>
    <property type="match status" value="1"/>
</dbReference>
<reference evidence="6 7" key="1">
    <citation type="submission" date="2024-02" db="EMBL/GenBank/DDBJ databases">
        <title>Bacteria isolated from the canopy kelp, Nereocystis luetkeana.</title>
        <authorList>
            <person name="Pfister C.A."/>
            <person name="Younker I.T."/>
            <person name="Light S.H."/>
        </authorList>
    </citation>
    <scope>NUCLEOTIDE SEQUENCE [LARGE SCALE GENOMIC DNA]</scope>
    <source>
        <strain evidence="6 7">TI.1.05</strain>
    </source>
</reference>
<keyword evidence="2 4" id="KW-0648">Protein biosynthesis</keyword>
<dbReference type="PIRSF" id="PIRSF006181">
    <property type="entry name" value="EbsC_YbaK"/>
    <property type="match status" value="1"/>
</dbReference>
<dbReference type="InterPro" id="IPR004369">
    <property type="entry name" value="Prolyl-tRNA_editing_YbaK/EbsC"/>
</dbReference>
<dbReference type="Gene3D" id="3.90.960.10">
    <property type="entry name" value="YbaK/aminoacyl-tRNA synthetase-associated domain"/>
    <property type="match status" value="1"/>
</dbReference>
<proteinExistence type="inferred from homology"/>
<dbReference type="EC" id="4.2.-.-" evidence="4"/>
<evidence type="ECO:0000256" key="4">
    <source>
        <dbReference type="PIRNR" id="PIRNR006181"/>
    </source>
</evidence>
<evidence type="ECO:0000256" key="1">
    <source>
        <dbReference type="ARBA" id="ARBA00009798"/>
    </source>
</evidence>
<dbReference type="NCBIfam" id="TIGR00011">
    <property type="entry name" value="YbaK_EbsC"/>
    <property type="match status" value="1"/>
</dbReference>
<dbReference type="EMBL" id="JBAKAZ010000017">
    <property type="protein sequence ID" value="MEL0629199.1"/>
    <property type="molecule type" value="Genomic_DNA"/>
</dbReference>
<keyword evidence="3 4" id="KW-0456">Lyase</keyword>
<dbReference type="InterPro" id="IPR007214">
    <property type="entry name" value="YbaK/aa-tRNA-synth-assoc-dom"/>
</dbReference>
<keyword evidence="7" id="KW-1185">Reference proteome</keyword>
<name>A0ABU9GPF7_9GAMM</name>
<protein>
    <recommendedName>
        <fullName evidence="4">Cys-tRNA(Pro)/Cys-tRNA(Cys) deacylase</fullName>
        <ecNumber evidence="4">4.2.-.-</ecNumber>
    </recommendedName>
</protein>
<dbReference type="InterPro" id="IPR036754">
    <property type="entry name" value="YbaK/aa-tRNA-synt-asso_dom_sf"/>
</dbReference>
<sequence length="153" mass="16733">MTPAIKVAEKHKITFQVHQYKHDKKHESYGLEAAEKMNVDPKQVFKTLVVELDKKLVVAILPVTEQLNLKAVANALKGKKAQMANKNDVLRSSGYVLGGVSPLGQKKQLTTVIDETAKSYSDIYVSAGKRGLEIQLNAQDLASILSASFVALT</sequence>
<evidence type="ECO:0000313" key="6">
    <source>
        <dbReference type="EMBL" id="MEL0629199.1"/>
    </source>
</evidence>
<evidence type="ECO:0000256" key="3">
    <source>
        <dbReference type="ARBA" id="ARBA00023239"/>
    </source>
</evidence>
<feature type="domain" description="YbaK/aminoacyl-tRNA synthetase-associated" evidence="5">
    <location>
        <begin position="32"/>
        <end position="142"/>
    </location>
</feature>
<evidence type="ECO:0000259" key="5">
    <source>
        <dbReference type="Pfam" id="PF04073"/>
    </source>
</evidence>
<organism evidence="6 7">
    <name type="scientific">Psychromonas aquatilis</name>
    <dbReference type="NCBI Taxonomy" id="2005072"/>
    <lineage>
        <taxon>Bacteria</taxon>
        <taxon>Pseudomonadati</taxon>
        <taxon>Pseudomonadota</taxon>
        <taxon>Gammaproteobacteria</taxon>
        <taxon>Alteromonadales</taxon>
        <taxon>Psychromonadaceae</taxon>
        <taxon>Psychromonas</taxon>
    </lineage>
</organism>
<dbReference type="RefSeq" id="WP_341597212.1">
    <property type="nucleotide sequence ID" value="NZ_JBAKAZ010000017.1"/>
</dbReference>
<dbReference type="Pfam" id="PF04073">
    <property type="entry name" value="tRNA_edit"/>
    <property type="match status" value="1"/>
</dbReference>